<keyword evidence="11" id="KW-0325">Glycoprotein</keyword>
<evidence type="ECO:0000256" key="13">
    <source>
        <dbReference type="SAM" id="SignalP"/>
    </source>
</evidence>
<dbReference type="PROSITE" id="PS51387">
    <property type="entry name" value="FAD_PCMH"/>
    <property type="match status" value="3"/>
</dbReference>
<keyword evidence="16" id="KW-1185">Reference proteome</keyword>
<keyword evidence="4" id="KW-0285">Flavoprotein</keyword>
<feature type="domain" description="FAD-binding PCMH-type" evidence="14">
    <location>
        <begin position="896"/>
        <end position="1070"/>
    </location>
</feature>
<feature type="signal peptide" evidence="13">
    <location>
        <begin position="1"/>
        <end position="24"/>
    </location>
</feature>
<dbReference type="GO" id="GO:0071949">
    <property type="term" value="F:FAD binding"/>
    <property type="evidence" value="ECO:0007669"/>
    <property type="project" value="InterPro"/>
</dbReference>
<name>A0AAN8YCA2_SOLBU</name>
<feature type="domain" description="FAD-binding PCMH-type" evidence="14">
    <location>
        <begin position="63"/>
        <end position="237"/>
    </location>
</feature>
<evidence type="ECO:0000256" key="8">
    <source>
        <dbReference type="ARBA" id="ARBA00022989"/>
    </source>
</evidence>
<dbReference type="Proteomes" id="UP001371456">
    <property type="component" value="Unassembled WGS sequence"/>
</dbReference>
<feature type="chain" id="PRO_5042900558" description="FAD-binding PCMH-type domain-containing protein" evidence="13">
    <location>
        <begin position="25"/>
        <end position="1465"/>
    </location>
</feature>
<dbReference type="InterPro" id="IPR016166">
    <property type="entry name" value="FAD-bd_PCMH"/>
</dbReference>
<keyword evidence="9" id="KW-0472">Membrane</keyword>
<keyword evidence="5" id="KW-0812">Transmembrane</keyword>
<evidence type="ECO:0000256" key="7">
    <source>
        <dbReference type="ARBA" id="ARBA00022827"/>
    </source>
</evidence>
<protein>
    <recommendedName>
        <fullName evidence="14">FAD-binding PCMH-type domain-containing protein</fullName>
    </recommendedName>
</protein>
<dbReference type="GO" id="GO:0016020">
    <property type="term" value="C:membrane"/>
    <property type="evidence" value="ECO:0007669"/>
    <property type="project" value="UniProtKB-SubCell"/>
</dbReference>
<dbReference type="PANTHER" id="PTHR32448">
    <property type="entry name" value="OS08G0158400 PROTEIN"/>
    <property type="match status" value="1"/>
</dbReference>
<dbReference type="Gene3D" id="3.30.465.10">
    <property type="match status" value="3"/>
</dbReference>
<gene>
    <name evidence="15" type="ORF">RDI58_015767</name>
</gene>
<feature type="region of interest" description="Disordered" evidence="12">
    <location>
        <begin position="1397"/>
        <end position="1420"/>
    </location>
</feature>
<reference evidence="15 16" key="1">
    <citation type="submission" date="2024-02" db="EMBL/GenBank/DDBJ databases">
        <title>de novo genome assembly of Solanum bulbocastanum strain 11H21.</title>
        <authorList>
            <person name="Hosaka A.J."/>
        </authorList>
    </citation>
    <scope>NUCLEOTIDE SEQUENCE [LARGE SCALE GENOMIC DNA]</scope>
    <source>
        <tissue evidence="15">Young leaves</tissue>
    </source>
</reference>
<evidence type="ECO:0000256" key="10">
    <source>
        <dbReference type="ARBA" id="ARBA00023157"/>
    </source>
</evidence>
<keyword evidence="7" id="KW-0274">FAD</keyword>
<comment type="similarity">
    <text evidence="3">Belongs to the oxygen-dependent FAD-linked oxidoreductase family.</text>
</comment>
<comment type="subcellular location">
    <subcellularLocation>
        <location evidence="2">Membrane</location>
    </subcellularLocation>
</comment>
<feature type="domain" description="FAD-binding PCMH-type" evidence="14">
    <location>
        <begin position="418"/>
        <end position="592"/>
    </location>
</feature>
<dbReference type="Gene3D" id="3.40.462.20">
    <property type="match status" value="3"/>
</dbReference>
<evidence type="ECO:0000256" key="4">
    <source>
        <dbReference type="ARBA" id="ARBA00022630"/>
    </source>
</evidence>
<evidence type="ECO:0000256" key="3">
    <source>
        <dbReference type="ARBA" id="ARBA00005466"/>
    </source>
</evidence>
<dbReference type="InterPro" id="IPR016167">
    <property type="entry name" value="FAD-bd_PCMH_sub1"/>
</dbReference>
<dbReference type="FunFam" id="3.30.43.10:FF:000004">
    <property type="entry name" value="Berberine bridge enzyme-like 15"/>
    <property type="match status" value="2"/>
</dbReference>
<dbReference type="InterPro" id="IPR036318">
    <property type="entry name" value="FAD-bd_PCMH-like_sf"/>
</dbReference>
<accession>A0AAN8YCA2</accession>
<dbReference type="Pfam" id="PF01565">
    <property type="entry name" value="FAD_binding_4"/>
    <property type="match status" value="3"/>
</dbReference>
<dbReference type="EMBL" id="JBANQN010000006">
    <property type="protein sequence ID" value="KAK6787242.1"/>
    <property type="molecule type" value="Genomic_DNA"/>
</dbReference>
<dbReference type="InterPro" id="IPR016169">
    <property type="entry name" value="FAD-bd_PCMH_sub2"/>
</dbReference>
<evidence type="ECO:0000256" key="5">
    <source>
        <dbReference type="ARBA" id="ARBA00022692"/>
    </source>
</evidence>
<evidence type="ECO:0000256" key="11">
    <source>
        <dbReference type="ARBA" id="ARBA00023180"/>
    </source>
</evidence>
<dbReference type="Pfam" id="PF13664">
    <property type="entry name" value="DUF4149"/>
    <property type="match status" value="1"/>
</dbReference>
<keyword evidence="10" id="KW-1015">Disulfide bond</keyword>
<keyword evidence="6 13" id="KW-0732">Signal</keyword>
<evidence type="ECO:0000256" key="12">
    <source>
        <dbReference type="SAM" id="MobiDB-lite"/>
    </source>
</evidence>
<dbReference type="Gene3D" id="3.30.43.10">
    <property type="entry name" value="Uridine Diphospho-n-acetylenolpyruvylglucosamine Reductase, domain 2"/>
    <property type="match status" value="3"/>
</dbReference>
<comment type="caution">
    <text evidence="15">The sequence shown here is derived from an EMBL/GenBank/DDBJ whole genome shotgun (WGS) entry which is preliminary data.</text>
</comment>
<evidence type="ECO:0000256" key="9">
    <source>
        <dbReference type="ARBA" id="ARBA00023136"/>
    </source>
</evidence>
<evidence type="ECO:0000256" key="6">
    <source>
        <dbReference type="ARBA" id="ARBA00022729"/>
    </source>
</evidence>
<dbReference type="InterPro" id="IPR006094">
    <property type="entry name" value="Oxid_FAD_bind_N"/>
</dbReference>
<proteinExistence type="inferred from homology"/>
<evidence type="ECO:0000256" key="1">
    <source>
        <dbReference type="ARBA" id="ARBA00001974"/>
    </source>
</evidence>
<keyword evidence="8" id="KW-1133">Transmembrane helix</keyword>
<evidence type="ECO:0000313" key="16">
    <source>
        <dbReference type="Proteomes" id="UP001371456"/>
    </source>
</evidence>
<dbReference type="SUPFAM" id="SSF56176">
    <property type="entry name" value="FAD-binding/transporter-associated domain-like"/>
    <property type="match status" value="3"/>
</dbReference>
<sequence length="1465" mass="163467">MKISRFSCLLLLLVLSSSPWSTLADNHQEFIQCLSHSNYTPSNSSFSSILQFSIQNLRFNTTETPKPLVIVTPVSESEVQQVILCAKKIGMHVRVRSAGHDYEGLSYVSEVPFVIVDLINLRTINVDVNDKSAWVEAGSTIGELYYRIAEKSKTLGFPAGVCPTVGVGGHFSGGGYGTMMRKYGLSADNIVDARLVDANGTILDRVSMGEDLFWAIRGGGGNSFGLVLAWKIKLLDVPEKVTVFTLDKTLEQNLTKLIHKWQNVAPRFHKDLFIRIIIRRVDSSDQGGNNKQTIVASFNSLFFGGIDRLLPIMQENFPELGLRREDCIEMSWIESIMYFAGFPIDGSFDVLLSRVQPTTRYFKAKSDYVYQPIPEGGLEGIWRFLFEDEAKSSYVILTPYGGRMDEILPSDIPFNTTETPKPLVIITPVSESEVQRVILCAKKTGMHVRVRGAGHDYEGLSYVSEVPFVIVDLINLRTINVDVNDKSAWVEAGSTIGELYYRIAEKSKTLGFPAGVCPTVGVGGHFSGGGYGVMLRKYGLAADNIVDARLIDANGRILDRASMGEDLFWAIRGGGGNSFGLVLAWKIKLVDVPEIVTVFRLDKTLEQNATKLVHRWQYVAPRFHKDLFIRIIIHRVDSSDQGGNNKQTIVPSFNSLFFGGIDRLLPIMQENFPELGLRREDCIEMSWIESIMYFAGFPIDGSFDVLLSRVQPTTRYFKAKSDYAYQPIPEGGLEGIWSFLFEDEAKSSYVILTPYGGRMDEISPSAIPFPHRAGNLYKIQHLVYWDKEGEEVAERHISWIRRLYSYMAPFVSKFPRAAYVNYRDLDIGMNNKKGHTSYVQAKVWASWSALADNHEEFIQCLSHSNQTSSNIYTPNNSSFPSILQFSIQNLRFNTTETPKPLVIVTPVSESEVQRVILCAKKTGMHVRVRGAGHDYEGLSYVSEVPFVIVDLINLRTINVDVNDKSAWVEAGSTIGELYYRIAEKSKTLGFPAGVCPTVGVGGHFSGGGYGVMLRKYGLAADNIVDARLIDANGRILDRASMGEDLFWAIRGGGASFNSIFLGGTDRLLPIMQENFPELGLRREDCIEMSWIESIMYFAGFPIDGPLDVLLSRVQLSTRYFKAKSDYVYQPIPEGGLEGIWRFFFEDEAQSSQVILSPYGGRMDEISASAIPFPHRAGNLYKIQHLVYWDEEGEEVAERHITGIVSPNERNIKISISPQETEQNGKTEYVSDTIASALEGTKHSVSEKMEEDAKGIFDKVAGKAHEASEKVKKCVGIIVDKVKGKAKDASDTTDTLKGDVEGNATEDVDLIANAVIEDAHRLKGEGKRGYQKIQRFFSHIKVLAKALPKQQFSVVQSKIYPVYFKTLSYGVATAFLGHYLSQSRPYYAMDAVRDLTGTKTGKTTSDEPLETQQELSEGAKRERPQVKILSQRLKKLNLMSSFLTVLTLIGLTSHLFHRSQLVHSSG</sequence>
<dbReference type="InterPro" id="IPR025423">
    <property type="entry name" value="TMEM205-like"/>
</dbReference>
<organism evidence="15 16">
    <name type="scientific">Solanum bulbocastanum</name>
    <name type="common">Wild potato</name>
    <dbReference type="NCBI Taxonomy" id="147425"/>
    <lineage>
        <taxon>Eukaryota</taxon>
        <taxon>Viridiplantae</taxon>
        <taxon>Streptophyta</taxon>
        <taxon>Embryophyta</taxon>
        <taxon>Tracheophyta</taxon>
        <taxon>Spermatophyta</taxon>
        <taxon>Magnoliopsida</taxon>
        <taxon>eudicotyledons</taxon>
        <taxon>Gunneridae</taxon>
        <taxon>Pentapetalae</taxon>
        <taxon>asterids</taxon>
        <taxon>lamiids</taxon>
        <taxon>Solanales</taxon>
        <taxon>Solanaceae</taxon>
        <taxon>Solanoideae</taxon>
        <taxon>Solaneae</taxon>
        <taxon>Solanum</taxon>
    </lineage>
</organism>
<evidence type="ECO:0000313" key="15">
    <source>
        <dbReference type="EMBL" id="KAK6787242.1"/>
    </source>
</evidence>
<comment type="cofactor">
    <cofactor evidence="1">
        <name>FAD</name>
        <dbReference type="ChEBI" id="CHEBI:57692"/>
    </cofactor>
</comment>
<evidence type="ECO:0000259" key="14">
    <source>
        <dbReference type="PROSITE" id="PS51387"/>
    </source>
</evidence>
<evidence type="ECO:0000256" key="2">
    <source>
        <dbReference type="ARBA" id="ARBA00004370"/>
    </source>
</evidence>